<name>C2CHJ2_9FIRM</name>
<organism evidence="1 2">
    <name type="scientific">Anaerococcus tetradius ATCC 35098</name>
    <dbReference type="NCBI Taxonomy" id="525255"/>
    <lineage>
        <taxon>Bacteria</taxon>
        <taxon>Bacillati</taxon>
        <taxon>Bacillota</taxon>
        <taxon>Tissierellia</taxon>
        <taxon>Tissierellales</taxon>
        <taxon>Peptoniphilaceae</taxon>
        <taxon>Anaerococcus</taxon>
    </lineage>
</organism>
<sequence length="42" mass="4914">MGEKEKKRSSNKGINKREPLLTRLRLGNKIFIGYLRNVGKNR</sequence>
<evidence type="ECO:0000313" key="1">
    <source>
        <dbReference type="EMBL" id="EEI82947.1"/>
    </source>
</evidence>
<comment type="caution">
    <text evidence="1">The sequence shown here is derived from an EMBL/GenBank/DDBJ whole genome shotgun (WGS) entry which is preliminary data.</text>
</comment>
<gene>
    <name evidence="1" type="ORF">HMPREF0077_0952</name>
</gene>
<protein>
    <submittedName>
        <fullName evidence="1">Uncharacterized protein</fullName>
    </submittedName>
</protein>
<dbReference type="EMBL" id="ACGC01000049">
    <property type="protein sequence ID" value="EEI82947.1"/>
    <property type="molecule type" value="Genomic_DNA"/>
</dbReference>
<reference evidence="1 2" key="1">
    <citation type="submission" date="2009-01" db="EMBL/GenBank/DDBJ databases">
        <authorList>
            <person name="Qin X."/>
            <person name="Bachman B."/>
            <person name="Battles P."/>
            <person name="Bell A."/>
            <person name="Bess C."/>
            <person name="Bickham C."/>
            <person name="Chaboub L."/>
            <person name="Chen D."/>
            <person name="Coyle M."/>
            <person name="Deiros D.R."/>
            <person name="Dinh H."/>
            <person name="Forbes L."/>
            <person name="Fowler G."/>
            <person name="Francisco L."/>
            <person name="Fu Q."/>
            <person name="Gubbala S."/>
            <person name="Hale W."/>
            <person name="Han Y."/>
            <person name="Hemphill L."/>
            <person name="Highlander S.K."/>
            <person name="Hirani K."/>
            <person name="Hogues M."/>
            <person name="Jackson L."/>
            <person name="Jakkamsetti A."/>
            <person name="Javaid M."/>
            <person name="Jiang H."/>
            <person name="Korchina V."/>
            <person name="Kovar C."/>
            <person name="Lara F."/>
            <person name="Lee S."/>
            <person name="Mata R."/>
            <person name="Mathew T."/>
            <person name="Moen C."/>
            <person name="Morales K."/>
            <person name="Munidasa M."/>
            <person name="Nazareth L."/>
            <person name="Ngo R."/>
            <person name="Nguyen L."/>
            <person name="Okwuonu G."/>
            <person name="Ongeri F."/>
            <person name="Patil S."/>
            <person name="Petrosino J."/>
            <person name="Pham C."/>
            <person name="Pham P."/>
            <person name="Pu L.-L."/>
            <person name="Puazo M."/>
            <person name="Raj R."/>
            <person name="Reid J."/>
            <person name="Rouhana J."/>
            <person name="Saada N."/>
            <person name="Shang Y."/>
            <person name="Simmons D."/>
            <person name="Thornton R."/>
            <person name="Warren J."/>
            <person name="Weissenberger G."/>
            <person name="Zhang J."/>
            <person name="Zhang L."/>
            <person name="Zhou C."/>
            <person name="Zhu D."/>
            <person name="Muzny D."/>
            <person name="Worley K."/>
            <person name="Gibbs R."/>
        </authorList>
    </citation>
    <scope>NUCLEOTIDE SEQUENCE [LARGE SCALE GENOMIC DNA]</scope>
    <source>
        <strain evidence="1 2">ATCC 35098</strain>
    </source>
</reference>
<proteinExistence type="predicted"/>
<dbReference type="AlphaFoldDB" id="C2CHJ2"/>
<accession>C2CHJ2</accession>
<dbReference type="HOGENOM" id="CLU_3246430_0_0_9"/>
<dbReference type="Proteomes" id="UP000003744">
    <property type="component" value="Unassembled WGS sequence"/>
</dbReference>
<evidence type="ECO:0000313" key="2">
    <source>
        <dbReference type="Proteomes" id="UP000003744"/>
    </source>
</evidence>